<organism evidence="5 6">
    <name type="scientific">Celeribacter indicus</name>
    <dbReference type="NCBI Taxonomy" id="1208324"/>
    <lineage>
        <taxon>Bacteria</taxon>
        <taxon>Pseudomonadati</taxon>
        <taxon>Pseudomonadota</taxon>
        <taxon>Alphaproteobacteria</taxon>
        <taxon>Rhodobacterales</taxon>
        <taxon>Roseobacteraceae</taxon>
        <taxon>Celeribacter</taxon>
    </lineage>
</organism>
<feature type="binding site" evidence="4">
    <location>
        <position position="42"/>
    </location>
    <ligand>
        <name>substrate</name>
    </ligand>
</feature>
<dbReference type="EC" id="3.5.2.-" evidence="4"/>
<feature type="active site" evidence="4">
    <location>
        <position position="150"/>
    </location>
</feature>
<dbReference type="HAMAP" id="MF_01989">
    <property type="entry name" value="Cyc_amidohydrol"/>
    <property type="match status" value="1"/>
</dbReference>
<dbReference type="InterPro" id="IPR043006">
    <property type="entry name" value="AtzD/Barbiturase_RUB"/>
</dbReference>
<dbReference type="STRING" id="1208324.P73_3150"/>
<evidence type="ECO:0000313" key="5">
    <source>
        <dbReference type="EMBL" id="AJE47865.1"/>
    </source>
</evidence>
<dbReference type="InterPro" id="IPR014086">
    <property type="entry name" value="AtzD/Barbiturase"/>
</dbReference>
<comment type="subunit">
    <text evidence="2 4">Homotetramer.</text>
</comment>
<dbReference type="Gene3D" id="3.30.1330.160">
    <property type="entry name" value="Cyanuric acid hydrolase/Barbituras, RU C"/>
    <property type="match status" value="1"/>
</dbReference>
<protein>
    <recommendedName>
        <fullName evidence="4">Cyclic amide hydrolase</fullName>
        <shortName evidence="4">CyAH</shortName>
        <ecNumber evidence="4">3.5.2.-</ecNumber>
    </recommendedName>
    <alternativeName>
        <fullName evidence="4">Ring-opening amidohydrolase</fullName>
    </alternativeName>
</protein>
<comment type="domain">
    <text evidence="4">The monomer structure is formed from three repeating units (RUs) that share the same structure as one another. The monomer and the active site possess nearly threefold rotational symmetry, to the extent that the active site possesses three potential Ser-Lys catalytic dyads, but one of the 3 active site surfaces varies in composition suggesting it is involved in confering substrate specificity.</text>
</comment>
<gene>
    <name evidence="5" type="ORF">P73_3150</name>
</gene>
<dbReference type="InterPro" id="IPR043008">
    <property type="entry name" value="AtzD/Barbiturase_RUA"/>
</dbReference>
<dbReference type="InterPro" id="IPR043007">
    <property type="entry name" value="AtzD/Barbiturase_RUC"/>
</dbReference>
<dbReference type="Gene3D" id="3.30.1330.170">
    <property type="entry name" value="Cyanuric acid hydrolase/Barbiturase, RU A"/>
    <property type="match status" value="1"/>
</dbReference>
<dbReference type="Proteomes" id="UP000031521">
    <property type="component" value="Chromosome"/>
</dbReference>
<feature type="binding site" evidence="4">
    <location>
        <begin position="73"/>
        <end position="74"/>
    </location>
    <ligand>
        <name>substrate</name>
    </ligand>
</feature>
<keyword evidence="3 4" id="KW-0378">Hydrolase</keyword>
<feature type="binding site" evidence="4">
    <location>
        <begin position="323"/>
        <end position="324"/>
    </location>
    <ligand>
        <name>substrate</name>
    </ligand>
</feature>
<name>A0A0B5E393_9RHOB</name>
<accession>A0A0B5E393</accession>
<reference evidence="5 6" key="1">
    <citation type="journal article" date="2014" name="Int. J. Syst. Evol. Microbiol.">
        <title>Celeribacter indicus sp. nov., a polycyclic aromatic hydrocarbon-degrading bacterium from deep-sea sediment and reclassification of Huaishuia halophila as Celeribacter halophilus comb. nov.</title>
        <authorList>
            <person name="Lai Q."/>
            <person name="Cao J."/>
            <person name="Yuan J."/>
            <person name="Li F."/>
            <person name="Shao Z."/>
        </authorList>
    </citation>
    <scope>NUCLEOTIDE SEQUENCE [LARGE SCALE GENOMIC DNA]</scope>
    <source>
        <strain evidence="5">P73</strain>
    </source>
</reference>
<dbReference type="EMBL" id="CP004393">
    <property type="protein sequence ID" value="AJE47865.1"/>
    <property type="molecule type" value="Genomic_DNA"/>
</dbReference>
<comment type="similarity">
    <text evidence="1 4">Belongs to the cyclic amide hydrolase (CyAH) family.</text>
</comment>
<feature type="region of interest" description="RU A" evidence="4">
    <location>
        <begin position="1"/>
        <end position="92"/>
    </location>
</feature>
<proteinExistence type="inferred from homology"/>
<dbReference type="Pfam" id="PF09663">
    <property type="entry name" value="Amido_AtzD_TrzD"/>
    <property type="match status" value="1"/>
</dbReference>
<feature type="binding site" evidence="4">
    <location>
        <position position="182"/>
    </location>
    <ligand>
        <name>substrate</name>
    </ligand>
</feature>
<feature type="region of interest" description="RU B" evidence="4">
    <location>
        <begin position="100"/>
        <end position="237"/>
    </location>
</feature>
<evidence type="ECO:0000256" key="3">
    <source>
        <dbReference type="ARBA" id="ARBA00022801"/>
    </source>
</evidence>
<comment type="function">
    <text evidence="4">Cyclic amide hydrolase of unknown substrate specificity. Catalyzes the hydrolytic ring-opening of a cyclic amide. Does not act on cyanuric acid nor barbituric acid.</text>
</comment>
<dbReference type="Gene3D" id="3.30.1330.180">
    <property type="entry name" value="Cyanuric acid hydrolase/Barbiturase, RU B"/>
    <property type="match status" value="1"/>
</dbReference>
<dbReference type="GO" id="GO:0016812">
    <property type="term" value="F:hydrolase activity, acting on carbon-nitrogen (but not peptide) bonds, in cyclic amides"/>
    <property type="evidence" value="ECO:0007669"/>
    <property type="project" value="UniProtKB-UniRule"/>
</dbReference>
<evidence type="ECO:0000256" key="1">
    <source>
        <dbReference type="ARBA" id="ARBA00010947"/>
    </source>
</evidence>
<evidence type="ECO:0000256" key="4">
    <source>
        <dbReference type="HAMAP-Rule" id="MF_01989"/>
    </source>
</evidence>
<feature type="region of interest" description="RU C" evidence="4">
    <location>
        <begin position="243"/>
        <end position="343"/>
    </location>
</feature>
<sequence length="343" mass="34714">MNAPDDVSGLKALICSGTLAPAEIVAVIGKTEGNGGANDFTRALATRALADLIADATDSTRAEILERVLMIWSGGCEGVLSPHATVFTHTPATEAAPGKTLVLGLARTRAILPEEIGTIAQARLTAEAVRKAMANAGLSAAEDVHYVQIKGPLLTPGRIADADARGAPLVSRDGNLSKPLARGILALGVAQGLGEVAEADLVQENVLADMGLFSRVASTSVGGEVDCVEVALMGNAEGGGSRFRIGHGMLASVVDADGIRAAHDDAGGGAIAAIFAKAEPAARVLGLRTTMMSDADVHAERHARAALSAVIAATTGRTAVFISGGTEHQCPEGAAPIAIICEV</sequence>
<keyword evidence="6" id="KW-1185">Reference proteome</keyword>
<dbReference type="AlphaFoldDB" id="A0A0B5E393"/>
<feature type="active site" description="Nucleophile" evidence="4">
    <location>
        <position position="220"/>
    </location>
</feature>
<dbReference type="KEGG" id="cid:P73_3150"/>
<dbReference type="NCBIfam" id="TIGR02714">
    <property type="entry name" value="amido_AtzD_TrzD"/>
    <property type="match status" value="1"/>
</dbReference>
<evidence type="ECO:0000256" key="2">
    <source>
        <dbReference type="ARBA" id="ARBA00011881"/>
    </source>
</evidence>
<dbReference type="HOGENOM" id="CLU_808206_0_0_5"/>
<evidence type="ECO:0000313" key="6">
    <source>
        <dbReference type="Proteomes" id="UP000031521"/>
    </source>
</evidence>
<feature type="binding site" evidence="4">
    <location>
        <position position="304"/>
    </location>
    <ligand>
        <name>substrate</name>
    </ligand>
</feature>
<comment type="caution">
    <text evidence="4">Lacks conserved residue(s) required for the propagation of feature annotation.</text>
</comment>